<reference evidence="1 2" key="1">
    <citation type="submission" date="2018-11" db="EMBL/GenBank/DDBJ databases">
        <title>Genomic Encyclopedia of Type Strains, Phase IV (KMG-IV): sequencing the most valuable type-strain genomes for metagenomic binning, comparative biology and taxonomic classification.</title>
        <authorList>
            <person name="Goeker M."/>
        </authorList>
    </citation>
    <scope>NUCLEOTIDE SEQUENCE [LARGE SCALE GENOMIC DNA]</scope>
    <source>
        <strain evidence="1 2">DSM 16974</strain>
    </source>
</reference>
<proteinExistence type="predicted"/>
<dbReference type="AlphaFoldDB" id="A0A3N1NNF3"/>
<evidence type="ECO:0000313" key="2">
    <source>
        <dbReference type="Proteomes" id="UP000273643"/>
    </source>
</evidence>
<dbReference type="Proteomes" id="UP000273643">
    <property type="component" value="Unassembled WGS sequence"/>
</dbReference>
<protein>
    <submittedName>
        <fullName evidence="1">Uncharacterized protein</fullName>
    </submittedName>
</protein>
<organism evidence="1 2">
    <name type="scientific">Marinimicrobium koreense</name>
    <dbReference type="NCBI Taxonomy" id="306545"/>
    <lineage>
        <taxon>Bacteria</taxon>
        <taxon>Pseudomonadati</taxon>
        <taxon>Pseudomonadota</taxon>
        <taxon>Gammaproteobacteria</taxon>
        <taxon>Cellvibrionales</taxon>
        <taxon>Cellvibrionaceae</taxon>
        <taxon>Marinimicrobium</taxon>
    </lineage>
</organism>
<accession>A0A3N1NNF3</accession>
<evidence type="ECO:0000313" key="1">
    <source>
        <dbReference type="EMBL" id="ROQ21264.1"/>
    </source>
</evidence>
<dbReference type="EMBL" id="RJUK01000001">
    <property type="protein sequence ID" value="ROQ21264.1"/>
    <property type="molecule type" value="Genomic_DNA"/>
</dbReference>
<name>A0A3N1NNF3_9GAMM</name>
<comment type="caution">
    <text evidence="1">The sequence shown here is derived from an EMBL/GenBank/DDBJ whole genome shotgun (WGS) entry which is preliminary data.</text>
</comment>
<sequence length="39" mass="4108">MNWLTQSVGDIARELPGATGVVFDTMFTNVDEKGAAAHG</sequence>
<keyword evidence="2" id="KW-1185">Reference proteome</keyword>
<gene>
    <name evidence="1" type="ORF">EDC38_1887</name>
</gene>